<dbReference type="PANTHER" id="PTHR11266">
    <property type="entry name" value="PEROXISOMAL MEMBRANE PROTEIN 2, PXMP2 MPV17"/>
    <property type="match status" value="1"/>
</dbReference>
<dbReference type="PANTHER" id="PTHR11266:SF8">
    <property type="entry name" value="MPV17-LIKE PROTEIN 2"/>
    <property type="match status" value="1"/>
</dbReference>
<dbReference type="Pfam" id="PF04117">
    <property type="entry name" value="Mpv17_PMP22"/>
    <property type="match status" value="1"/>
</dbReference>
<organism evidence="7 8">
    <name type="scientific">Anolis carolinensis</name>
    <name type="common">Green anole</name>
    <name type="synonym">American chameleon</name>
    <dbReference type="NCBI Taxonomy" id="28377"/>
    <lineage>
        <taxon>Eukaryota</taxon>
        <taxon>Metazoa</taxon>
        <taxon>Chordata</taxon>
        <taxon>Craniata</taxon>
        <taxon>Vertebrata</taxon>
        <taxon>Euteleostomi</taxon>
        <taxon>Lepidosauria</taxon>
        <taxon>Squamata</taxon>
        <taxon>Bifurcata</taxon>
        <taxon>Unidentata</taxon>
        <taxon>Episquamata</taxon>
        <taxon>Toxicofera</taxon>
        <taxon>Iguania</taxon>
        <taxon>Dactyloidae</taxon>
        <taxon>Anolis</taxon>
    </lineage>
</organism>
<feature type="transmembrane region" description="Helical" evidence="6">
    <location>
        <begin position="139"/>
        <end position="160"/>
    </location>
</feature>
<comment type="similarity">
    <text evidence="2 6">Belongs to the peroxisomal membrane protein PXMP2/4 family.</text>
</comment>
<protein>
    <recommendedName>
        <fullName evidence="9">MPV17 mitochondrial inner membrane protein like 2</fullName>
    </recommendedName>
</protein>
<evidence type="ECO:0000256" key="2">
    <source>
        <dbReference type="ARBA" id="ARBA00006824"/>
    </source>
</evidence>
<evidence type="ECO:0000313" key="7">
    <source>
        <dbReference type="Ensembl" id="ENSACAP00000027961.1"/>
    </source>
</evidence>
<evidence type="ECO:0000256" key="4">
    <source>
        <dbReference type="ARBA" id="ARBA00022989"/>
    </source>
</evidence>
<reference evidence="7" key="3">
    <citation type="submission" date="2025-09" db="UniProtKB">
        <authorList>
            <consortium name="Ensembl"/>
        </authorList>
    </citation>
    <scope>IDENTIFICATION</scope>
</reference>
<dbReference type="GO" id="GO:0005739">
    <property type="term" value="C:mitochondrion"/>
    <property type="evidence" value="ECO:0000318"/>
    <property type="project" value="GO_Central"/>
</dbReference>
<dbReference type="GO" id="GO:0016020">
    <property type="term" value="C:membrane"/>
    <property type="evidence" value="ECO:0007669"/>
    <property type="project" value="UniProtKB-SubCell"/>
</dbReference>
<dbReference type="AlphaFoldDB" id="A0A803SYC1"/>
<accession>A0A803SYC1</accession>
<evidence type="ECO:0008006" key="9">
    <source>
        <dbReference type="Google" id="ProtNLM"/>
    </source>
</evidence>
<feature type="transmembrane region" description="Helical" evidence="6">
    <location>
        <begin position="63"/>
        <end position="83"/>
    </location>
</feature>
<evidence type="ECO:0000256" key="5">
    <source>
        <dbReference type="ARBA" id="ARBA00023136"/>
    </source>
</evidence>
<dbReference type="GO" id="GO:0005737">
    <property type="term" value="C:cytoplasm"/>
    <property type="evidence" value="ECO:0000318"/>
    <property type="project" value="GO_Central"/>
</dbReference>
<sequence>MRANILRQLAALARFYTPLFGGRNLIITNTVSCGVLLGTADIIQQSLERRRNPALKWDADRMIHMFITGCSMGPPLHYWYLLLDKITPGKGMQHVKIVVLKVTIDQAFAPFFGCWYFTWMGLLQGHSLADSLKEFKEKFWEYFIAELTVWPAAQLVNFFFLQPKYRVIFVNMVTLGWNVYLSYLKHRTNPFL</sequence>
<evidence type="ECO:0000256" key="1">
    <source>
        <dbReference type="ARBA" id="ARBA00004141"/>
    </source>
</evidence>
<evidence type="ECO:0000256" key="3">
    <source>
        <dbReference type="ARBA" id="ARBA00022692"/>
    </source>
</evidence>
<feature type="transmembrane region" description="Helical" evidence="6">
    <location>
        <begin position="95"/>
        <end position="119"/>
    </location>
</feature>
<keyword evidence="5 6" id="KW-0472">Membrane</keyword>
<keyword evidence="8" id="KW-1185">Reference proteome</keyword>
<dbReference type="Proteomes" id="UP000001646">
    <property type="component" value="Unplaced"/>
</dbReference>
<comment type="subcellular location">
    <subcellularLocation>
        <location evidence="1">Membrane</location>
        <topology evidence="1">Multi-pass membrane protein</topology>
    </subcellularLocation>
</comment>
<evidence type="ECO:0000313" key="8">
    <source>
        <dbReference type="Proteomes" id="UP000001646"/>
    </source>
</evidence>
<keyword evidence="4 6" id="KW-1133">Transmembrane helix</keyword>
<feature type="transmembrane region" description="Helical" evidence="6">
    <location>
        <begin position="21"/>
        <end position="43"/>
    </location>
</feature>
<dbReference type="GeneTree" id="ENSGT00940000160620"/>
<name>A0A803SYC1_ANOCA</name>
<dbReference type="InParanoid" id="A0A803SYC1"/>
<reference evidence="7" key="1">
    <citation type="submission" date="2009-12" db="EMBL/GenBank/DDBJ databases">
        <title>The Genome Sequence of Anolis carolinensis (Green Anole Lizard).</title>
        <authorList>
            <consortium name="The Genome Sequencing Platform"/>
            <person name="Di Palma F."/>
            <person name="Alfoldi J."/>
            <person name="Heiman D."/>
            <person name="Young S."/>
            <person name="Grabherr M."/>
            <person name="Johnson J."/>
            <person name="Lander E.S."/>
            <person name="Lindblad-Toh K."/>
        </authorList>
    </citation>
    <scope>NUCLEOTIDE SEQUENCE [LARGE SCALE GENOMIC DNA]</scope>
    <source>
        <strain evidence="7">JBL SC #1</strain>
    </source>
</reference>
<proteinExistence type="inferred from homology"/>
<dbReference type="InterPro" id="IPR007248">
    <property type="entry name" value="Mpv17_PMP22"/>
</dbReference>
<evidence type="ECO:0000256" key="6">
    <source>
        <dbReference type="RuleBase" id="RU363053"/>
    </source>
</evidence>
<dbReference type="Ensembl" id="ENSACAT00000054741.1">
    <property type="protein sequence ID" value="ENSACAP00000027961.1"/>
    <property type="gene ID" value="ENSACAG00000043645.1"/>
</dbReference>
<reference evidence="7" key="2">
    <citation type="submission" date="2025-08" db="UniProtKB">
        <authorList>
            <consortium name="Ensembl"/>
        </authorList>
    </citation>
    <scope>IDENTIFICATION</scope>
</reference>
<keyword evidence="3 6" id="KW-0812">Transmembrane</keyword>